<evidence type="ECO:0000256" key="1">
    <source>
        <dbReference type="SAM" id="MobiDB-lite"/>
    </source>
</evidence>
<protein>
    <submittedName>
        <fullName evidence="2">Uncharacterized protein</fullName>
    </submittedName>
</protein>
<proteinExistence type="predicted"/>
<gene>
    <name evidence="2" type="ORF">WJX74_001378</name>
</gene>
<accession>A0AAW1QI85</accession>
<dbReference type="EMBL" id="JALJOS010000040">
    <property type="protein sequence ID" value="KAK9821154.1"/>
    <property type="molecule type" value="Genomic_DNA"/>
</dbReference>
<keyword evidence="3" id="KW-1185">Reference proteome</keyword>
<evidence type="ECO:0000313" key="3">
    <source>
        <dbReference type="Proteomes" id="UP001438707"/>
    </source>
</evidence>
<evidence type="ECO:0000313" key="2">
    <source>
        <dbReference type="EMBL" id="KAK9821154.1"/>
    </source>
</evidence>
<dbReference type="Proteomes" id="UP001438707">
    <property type="component" value="Unassembled WGS sequence"/>
</dbReference>
<organism evidence="2 3">
    <name type="scientific">Apatococcus lobatus</name>
    <dbReference type="NCBI Taxonomy" id="904363"/>
    <lineage>
        <taxon>Eukaryota</taxon>
        <taxon>Viridiplantae</taxon>
        <taxon>Chlorophyta</taxon>
        <taxon>core chlorophytes</taxon>
        <taxon>Trebouxiophyceae</taxon>
        <taxon>Chlorellales</taxon>
        <taxon>Chlorellaceae</taxon>
        <taxon>Apatococcus</taxon>
    </lineage>
</organism>
<name>A0AAW1QI85_9CHLO</name>
<reference evidence="2 3" key="1">
    <citation type="journal article" date="2024" name="Nat. Commun.">
        <title>Phylogenomics reveals the evolutionary origins of lichenization in chlorophyte algae.</title>
        <authorList>
            <person name="Puginier C."/>
            <person name="Libourel C."/>
            <person name="Otte J."/>
            <person name="Skaloud P."/>
            <person name="Haon M."/>
            <person name="Grisel S."/>
            <person name="Petersen M."/>
            <person name="Berrin J.G."/>
            <person name="Delaux P.M."/>
            <person name="Dal Grande F."/>
            <person name="Keller J."/>
        </authorList>
    </citation>
    <scope>NUCLEOTIDE SEQUENCE [LARGE SCALE GENOMIC DNA]</scope>
    <source>
        <strain evidence="2 3">SAG 2145</strain>
    </source>
</reference>
<comment type="caution">
    <text evidence="2">The sequence shown here is derived from an EMBL/GenBank/DDBJ whole genome shotgun (WGS) entry which is preliminary data.</text>
</comment>
<sequence>MQETVAMFLNTNLGELVLAWERVAMGIPVTVTNDLTAEGMGFIKHIRETTLDMAEKGTLSFRAGIASIKSYSSKSCFDRAQTSARDVYKRRKYKQILATQPSAQQPATAGQPENPQQAGGRGTRRG</sequence>
<feature type="region of interest" description="Disordered" evidence="1">
    <location>
        <begin position="98"/>
        <end position="126"/>
    </location>
</feature>
<feature type="compositionally biased region" description="Low complexity" evidence="1">
    <location>
        <begin position="98"/>
        <end position="112"/>
    </location>
</feature>
<dbReference type="AlphaFoldDB" id="A0AAW1QI85"/>